<evidence type="ECO:0000256" key="2">
    <source>
        <dbReference type="PIRNR" id="PIRNR016661"/>
    </source>
</evidence>
<dbReference type="PANTHER" id="PTHR34295">
    <property type="entry name" value="BIOTIN TRANSPORTER BIOY"/>
    <property type="match status" value="1"/>
</dbReference>
<evidence type="ECO:0000313" key="4">
    <source>
        <dbReference type="EMBL" id="HIW94423.1"/>
    </source>
</evidence>
<reference evidence="4" key="1">
    <citation type="journal article" date="2021" name="PeerJ">
        <title>Extensive microbial diversity within the chicken gut microbiome revealed by metagenomics and culture.</title>
        <authorList>
            <person name="Gilroy R."/>
            <person name="Ravi A."/>
            <person name="Getino M."/>
            <person name="Pursley I."/>
            <person name="Horton D.L."/>
            <person name="Alikhan N.F."/>
            <person name="Baker D."/>
            <person name="Gharbi K."/>
            <person name="Hall N."/>
            <person name="Watson M."/>
            <person name="Adriaenssens E.M."/>
            <person name="Foster-Nyarko E."/>
            <person name="Jarju S."/>
            <person name="Secka A."/>
            <person name="Antonio M."/>
            <person name="Oren A."/>
            <person name="Chaudhuri R.R."/>
            <person name="La Ragione R."/>
            <person name="Hildebrand F."/>
            <person name="Pallen M.J."/>
        </authorList>
    </citation>
    <scope>NUCLEOTIDE SEQUENCE</scope>
    <source>
        <strain evidence="4">ChiGjej6B6-1540</strain>
    </source>
</reference>
<comment type="subcellular location">
    <subcellularLocation>
        <location evidence="2">Cell membrane</location>
        <topology evidence="2">Multi-pass membrane protein</topology>
    </subcellularLocation>
</comment>
<dbReference type="AlphaFoldDB" id="A0A9D1UP26"/>
<dbReference type="Gene3D" id="1.10.1760.20">
    <property type="match status" value="1"/>
</dbReference>
<name>A0A9D1UP26_9FIRM</name>
<dbReference type="Proteomes" id="UP000824192">
    <property type="component" value="Unassembled WGS sequence"/>
</dbReference>
<feature type="transmembrane region" description="Helical" evidence="3">
    <location>
        <begin position="141"/>
        <end position="162"/>
    </location>
</feature>
<feature type="transmembrane region" description="Helical" evidence="3">
    <location>
        <begin position="77"/>
        <end position="97"/>
    </location>
</feature>
<dbReference type="PANTHER" id="PTHR34295:SF1">
    <property type="entry name" value="BIOTIN TRANSPORTER BIOY"/>
    <property type="match status" value="1"/>
</dbReference>
<dbReference type="InterPro" id="IPR003784">
    <property type="entry name" value="BioY"/>
</dbReference>
<keyword evidence="3" id="KW-0812">Transmembrane</keyword>
<keyword evidence="2" id="KW-0813">Transport</keyword>
<feature type="transmembrane region" description="Helical" evidence="3">
    <location>
        <begin position="7"/>
        <end position="24"/>
    </location>
</feature>
<dbReference type="EMBL" id="DXGA01000164">
    <property type="protein sequence ID" value="HIW94423.1"/>
    <property type="molecule type" value="Genomic_DNA"/>
</dbReference>
<sequence>MKTRDLTYIGIMVALMAVCSWIAIPTLVPFTLQTFAVFLASALLGGKRGTIAVAVYLLLGAVGLPVFSGFTGGVGKLLGVTGGYILGFLAQAIVLWIGERLLGRRPAAFFLSGVLGLAVCYLFGSVWYLLLYTSTTGPVSIAVVLAQCVLPFILPDLVKLLLAMAVGQRLSKALECRPS</sequence>
<dbReference type="GO" id="GO:0015225">
    <property type="term" value="F:biotin transmembrane transporter activity"/>
    <property type="evidence" value="ECO:0007669"/>
    <property type="project" value="UniProtKB-UniRule"/>
</dbReference>
<feature type="transmembrane region" description="Helical" evidence="3">
    <location>
        <begin position="30"/>
        <end position="46"/>
    </location>
</feature>
<keyword evidence="2" id="KW-1003">Cell membrane</keyword>
<dbReference type="GO" id="GO:0005886">
    <property type="term" value="C:plasma membrane"/>
    <property type="evidence" value="ECO:0007669"/>
    <property type="project" value="UniProtKB-SubCell"/>
</dbReference>
<organism evidence="4 5">
    <name type="scientific">Candidatus Flavonifractor merdipullorum</name>
    <dbReference type="NCBI Taxonomy" id="2838590"/>
    <lineage>
        <taxon>Bacteria</taxon>
        <taxon>Bacillati</taxon>
        <taxon>Bacillota</taxon>
        <taxon>Clostridia</taxon>
        <taxon>Eubacteriales</taxon>
        <taxon>Oscillospiraceae</taxon>
        <taxon>Flavonifractor</taxon>
    </lineage>
</organism>
<evidence type="ECO:0000256" key="1">
    <source>
        <dbReference type="ARBA" id="ARBA00010692"/>
    </source>
</evidence>
<feature type="transmembrane region" description="Helical" evidence="3">
    <location>
        <begin position="109"/>
        <end position="129"/>
    </location>
</feature>
<accession>A0A9D1UP26</accession>
<reference evidence="4" key="2">
    <citation type="submission" date="2021-04" db="EMBL/GenBank/DDBJ databases">
        <authorList>
            <person name="Gilroy R."/>
        </authorList>
    </citation>
    <scope>NUCLEOTIDE SEQUENCE</scope>
    <source>
        <strain evidence="4">ChiGjej6B6-1540</strain>
    </source>
</reference>
<keyword evidence="2 3" id="KW-0472">Membrane</keyword>
<protein>
    <recommendedName>
        <fullName evidence="2">Biotin transporter</fullName>
    </recommendedName>
</protein>
<proteinExistence type="inferred from homology"/>
<comment type="similarity">
    <text evidence="1 2">Belongs to the BioY family.</text>
</comment>
<evidence type="ECO:0000313" key="5">
    <source>
        <dbReference type="Proteomes" id="UP000824192"/>
    </source>
</evidence>
<dbReference type="PIRSF" id="PIRSF016661">
    <property type="entry name" value="BioY"/>
    <property type="match status" value="1"/>
</dbReference>
<dbReference type="Pfam" id="PF02632">
    <property type="entry name" value="BioY"/>
    <property type="match status" value="1"/>
</dbReference>
<keyword evidence="3" id="KW-1133">Transmembrane helix</keyword>
<feature type="transmembrane region" description="Helical" evidence="3">
    <location>
        <begin position="53"/>
        <end position="71"/>
    </location>
</feature>
<evidence type="ECO:0000256" key="3">
    <source>
        <dbReference type="SAM" id="Phobius"/>
    </source>
</evidence>
<comment type="caution">
    <text evidence="4">The sequence shown here is derived from an EMBL/GenBank/DDBJ whole genome shotgun (WGS) entry which is preliminary data.</text>
</comment>
<gene>
    <name evidence="4" type="ORF">H9868_07780</name>
</gene>